<sequence>MTKQTTVTQWGTETSAKEVWSRVEAAATPAWRERLAAYWKDLSQDTVLFHDGDLEADALEVGPRPLVVCGGVRLAGLLSDGHQADHTLLVVLGDLDVENVATVSAMFVAGDARIRGLLFGDSLGDDVFCVGGGLKARALVEQHHHLFVEGALDVDVLVGSKLTAKGAPRRRLEPHEALLPGAWTDEDEDDDGNVTDSTLDTRGLRAMLRAGKPVLADTKLGPVEKALAAAREKVARGEKAPKLSLAQKKLKVIPDEVFSLTALEGLTLDFNPIDVLPPRIGELQALRSLSLEDLPVTSLPEELGQLSALKKLSLRYCKNLTRLPESFAGLASLEELYLDAKGLETFPEVLTRLPKLKKLWWWRFFNTPPEKLRALVDGMGRMPRLTHAGFLQGELGPLPEDLSPLARLKQFKLGMDKAPEAEVRRLEAALPPGRLHVGY</sequence>
<dbReference type="Proteomes" id="UP000321514">
    <property type="component" value="Unassembled WGS sequence"/>
</dbReference>
<dbReference type="RefSeq" id="WP_074957763.1">
    <property type="nucleotide sequence ID" value="NZ_BJXR01000037.1"/>
</dbReference>
<dbReference type="AlphaFoldDB" id="A0A511T7Z5"/>
<keyword evidence="6" id="KW-1185">Reference proteome</keyword>
<protein>
    <submittedName>
        <fullName evidence="5">Leucine rich repeat-containing protein</fullName>
    </submittedName>
</protein>
<evidence type="ECO:0000313" key="7">
    <source>
        <dbReference type="Proteomes" id="UP000321514"/>
    </source>
</evidence>
<evidence type="ECO:0000256" key="2">
    <source>
        <dbReference type="ARBA" id="ARBA00022737"/>
    </source>
</evidence>
<dbReference type="GO" id="GO:0005737">
    <property type="term" value="C:cytoplasm"/>
    <property type="evidence" value="ECO:0007669"/>
    <property type="project" value="TreeGrafter"/>
</dbReference>
<dbReference type="SUPFAM" id="SSF52047">
    <property type="entry name" value="RNI-like"/>
    <property type="match status" value="1"/>
</dbReference>
<dbReference type="InterPro" id="IPR032675">
    <property type="entry name" value="LRR_dom_sf"/>
</dbReference>
<gene>
    <name evidence="4" type="ORF">MFU01_52960</name>
    <name evidence="5" type="ORF">SAMN05443572_110139</name>
</gene>
<dbReference type="InterPro" id="IPR055414">
    <property type="entry name" value="LRR_R13L4/SHOC2-like"/>
</dbReference>
<dbReference type="Pfam" id="PF23598">
    <property type="entry name" value="LRR_14"/>
    <property type="match status" value="1"/>
</dbReference>
<dbReference type="EMBL" id="BJXR01000037">
    <property type="protein sequence ID" value="GEN10259.1"/>
    <property type="molecule type" value="Genomic_DNA"/>
</dbReference>
<accession>A0A511T7Z5</accession>
<name>A0A511T7Z5_MYXFU</name>
<reference evidence="4 7" key="2">
    <citation type="submission" date="2019-07" db="EMBL/GenBank/DDBJ databases">
        <title>Whole genome shotgun sequence of Myxococcus fulvus NBRC 100333.</title>
        <authorList>
            <person name="Hosoyama A."/>
            <person name="Uohara A."/>
            <person name="Ohji S."/>
            <person name="Ichikawa N."/>
        </authorList>
    </citation>
    <scope>NUCLEOTIDE SEQUENCE [LARGE SCALE GENOMIC DNA]</scope>
    <source>
        <strain evidence="4 7">NBRC 100333</strain>
    </source>
</reference>
<evidence type="ECO:0000256" key="1">
    <source>
        <dbReference type="ARBA" id="ARBA00022614"/>
    </source>
</evidence>
<proteinExistence type="predicted"/>
<evidence type="ECO:0000313" key="4">
    <source>
        <dbReference type="EMBL" id="GEN10259.1"/>
    </source>
</evidence>
<reference evidence="5 6" key="1">
    <citation type="submission" date="2016-10" db="EMBL/GenBank/DDBJ databases">
        <authorList>
            <person name="Varghese N."/>
            <person name="Submissions S."/>
        </authorList>
    </citation>
    <scope>NUCLEOTIDE SEQUENCE [LARGE SCALE GENOMIC DNA]</scope>
    <source>
        <strain evidence="5 6">DSM 16525</strain>
    </source>
</reference>
<dbReference type="PANTHER" id="PTHR48051:SF1">
    <property type="entry name" value="RAS SUPPRESSOR PROTEIN 1"/>
    <property type="match status" value="1"/>
</dbReference>
<dbReference type="Gene3D" id="3.80.10.10">
    <property type="entry name" value="Ribonuclease Inhibitor"/>
    <property type="match status" value="1"/>
</dbReference>
<dbReference type="EMBL" id="FOIB01000010">
    <property type="protein sequence ID" value="SEU34856.1"/>
    <property type="molecule type" value="Genomic_DNA"/>
</dbReference>
<feature type="domain" description="Disease resistance R13L4/SHOC-2-like LRR" evidence="3">
    <location>
        <begin position="280"/>
        <end position="382"/>
    </location>
</feature>
<dbReference type="Proteomes" id="UP000183760">
    <property type="component" value="Unassembled WGS sequence"/>
</dbReference>
<dbReference type="STRING" id="1334629.MFUL124B02_14030"/>
<evidence type="ECO:0000313" key="5">
    <source>
        <dbReference type="EMBL" id="SEU34856.1"/>
    </source>
</evidence>
<dbReference type="InterPro" id="IPR050216">
    <property type="entry name" value="LRR_domain-containing"/>
</dbReference>
<keyword evidence="2" id="KW-0677">Repeat</keyword>
<dbReference type="OrthoDB" id="5379203at2"/>
<keyword evidence="1" id="KW-0433">Leucine-rich repeat</keyword>
<dbReference type="PANTHER" id="PTHR48051">
    <property type="match status" value="1"/>
</dbReference>
<evidence type="ECO:0000313" key="6">
    <source>
        <dbReference type="Proteomes" id="UP000183760"/>
    </source>
</evidence>
<evidence type="ECO:0000259" key="3">
    <source>
        <dbReference type="Pfam" id="PF23598"/>
    </source>
</evidence>
<comment type="caution">
    <text evidence="4">The sequence shown here is derived from an EMBL/GenBank/DDBJ whole genome shotgun (WGS) entry which is preliminary data.</text>
</comment>
<organism evidence="4 7">
    <name type="scientific">Myxococcus fulvus</name>
    <dbReference type="NCBI Taxonomy" id="33"/>
    <lineage>
        <taxon>Bacteria</taxon>
        <taxon>Pseudomonadati</taxon>
        <taxon>Myxococcota</taxon>
        <taxon>Myxococcia</taxon>
        <taxon>Myxococcales</taxon>
        <taxon>Cystobacterineae</taxon>
        <taxon>Myxococcaceae</taxon>
        <taxon>Myxococcus</taxon>
    </lineage>
</organism>